<dbReference type="SUPFAM" id="SSF56112">
    <property type="entry name" value="Protein kinase-like (PK-like)"/>
    <property type="match status" value="1"/>
</dbReference>
<name>A0A3G9JEM7_9BACL</name>
<accession>A0A3G9JEM7</accession>
<dbReference type="Gene3D" id="3.40.50.300">
    <property type="entry name" value="P-loop containing nucleotide triphosphate hydrolases"/>
    <property type="match status" value="1"/>
</dbReference>
<evidence type="ECO:0000256" key="2">
    <source>
        <dbReference type="ARBA" id="ARBA00023163"/>
    </source>
</evidence>
<dbReference type="SUPFAM" id="SSF55781">
    <property type="entry name" value="GAF domain-like"/>
    <property type="match status" value="1"/>
</dbReference>
<dbReference type="PANTHER" id="PTHR43642">
    <property type="entry name" value="HYBRID SIGNAL TRANSDUCTION HISTIDINE KINASE G"/>
    <property type="match status" value="1"/>
</dbReference>
<dbReference type="OrthoDB" id="9801841at2"/>
<reference evidence="3 4" key="1">
    <citation type="submission" date="2018-11" db="EMBL/GenBank/DDBJ databases">
        <title>Complete genome sequence of Paenibacillus baekrokdamisoli strain KCTC 33723.</title>
        <authorList>
            <person name="Kang S.W."/>
            <person name="Lee K.C."/>
            <person name="Kim K.K."/>
            <person name="Kim J.S."/>
            <person name="Kim D.S."/>
            <person name="Ko S.H."/>
            <person name="Yang S.H."/>
            <person name="Lee J.S."/>
        </authorList>
    </citation>
    <scope>NUCLEOTIDE SEQUENCE [LARGE SCALE GENOMIC DNA]</scope>
    <source>
        <strain evidence="3 4">KCTC 33723</strain>
    </source>
</reference>
<dbReference type="InterPro" id="IPR027417">
    <property type="entry name" value="P-loop_NTPase"/>
</dbReference>
<dbReference type="Gene3D" id="1.10.10.10">
    <property type="entry name" value="Winged helix-like DNA-binding domain superfamily/Winged helix DNA-binding domain"/>
    <property type="match status" value="1"/>
</dbReference>
<evidence type="ECO:0000256" key="1">
    <source>
        <dbReference type="ARBA" id="ARBA00023015"/>
    </source>
</evidence>
<dbReference type="InterPro" id="IPR011009">
    <property type="entry name" value="Kinase-like_dom_sf"/>
</dbReference>
<sequence>MSLAEDIRLKELRNGNFMEVSSFIHIAIVLAEMVHEAHKRNTVIGDLNPASILIREETNLAALADNREADYAYLSPEQTGRINHMPDGRSDLYALGMMYYEMLAGCLPFQAQSAEEWVHAHLAIVPKPLRELRQEIAGSLEDIIMKLLAKGPEERYQSAYGLLADLRRCASSMEERGEIVPFEIARIDEASRFRLPRNLFGIETEEEKLREAYERARAGESAFIVVSGRAGSGKTALVRELQVRVTREDCPFITGKCDLMNRDIPLSPILQALRILIRQVWRESPERVARIKTQLTKALGQGKGVIAQLLPEAGKLLGELPSVEPLPPAEAAIRFHRLFPIFIKVFIDRKHPLVMFLDDLQWADSATMDVLRTLAYDGGLHSLLVIGAFREEAAPGGMDNAETQAAAALGMGDLLSLHKADTPLRVQHIALSPLSYIDVRHFVSSILNENSARVRLLAEALYHRTGGNPLYLHRFLDSLYREKKLYFDEKQAIWTWDAAAVTQMPEDPDILQLIESRIRMLSHETIGLLGIAAATGHRFRPELIALVSEYSLPLTRKLLLSVEEEGLIGRVDDADKAEADDLVYTFLHDRVQQAAYMTIPEVEKAALHLKIGRVMQEHAFDQQGSSIFDMVYHLNLGSSELFHEAEKLELAAYNLQAGLKSKATTAFAVALHFLETGLRLTKDDGVGTNSLAYRLMLELPECEYMCGRVDRAEELLDRLMIRTTGLVERSHIYLIRIAMNTYLKNDEAAVNIGWQALAEFGWHLPRKPSKAAVVKEVLMTQSALYRMRNELPRLPLNDEPHYKALSNLVMAIATSVFTLSLELSAVLFSRFVRYGLKHGNNEAFAFILAGYGLVILRNKISFFQTGLHYIDQAFQLSASSVSVDLQCRLHYIRGLAIMLQNPEEGVEHFERAIHYGMESANLTYVSIAMLTCTTTHTGDLYTLSSRITDYEELSQKLVDEVTLNIFRIARWYMAQLQGDDSHNDGVVVPLQSDRFKETLNHEVYYICTCQIEIAYLSGRYQEALQWVEQGKFNTFRQTRMQVRKQHVYQALTLAAIHAEAPPEERKSIRAKLSKQWHAMKQWSGYYGQKSSAYLLITAECHRIDGNRVAAARGYEDATREARRERNGLMEAIACERASTFYREEGSITGADVLMEDACAAYSKWGAAAKVRRLRELYPSLPLLAAERQEDRVLAEEADPDQEAAVYDKTPAIVEDKVLIRQITGWSNTGESPDVRDQFLESVLRYSGAEKGYVISSLEDPHDDASYAETIVRYVIKTGESIVLADASRSSYAADPYIRDNQLQSVLCMPILIPRKLLPSVLYLENNLISGVFTTERLEVLELMITRMVYLQSLEDSHTQTSVSSEPGNDPSTIPAIDAQPLVDPLTNRETETLYALADGLSNKEIAYRFGLTEGTVKSYVFNLYGKLGAKRRVQAIARARELGLLD</sequence>
<keyword evidence="3" id="KW-0808">Transferase</keyword>
<dbReference type="GO" id="GO:0003677">
    <property type="term" value="F:DNA binding"/>
    <property type="evidence" value="ECO:0007669"/>
    <property type="project" value="InterPro"/>
</dbReference>
<proteinExistence type="predicted"/>
<dbReference type="InterPro" id="IPR000719">
    <property type="entry name" value="Prot_kinase_dom"/>
</dbReference>
<dbReference type="InterPro" id="IPR041664">
    <property type="entry name" value="AAA_16"/>
</dbReference>
<dbReference type="PROSITE" id="PS50011">
    <property type="entry name" value="PROTEIN_KINASE_DOM"/>
    <property type="match status" value="1"/>
</dbReference>
<keyword evidence="3" id="KW-0418">Kinase</keyword>
<evidence type="ECO:0000313" key="3">
    <source>
        <dbReference type="EMBL" id="BBH22468.1"/>
    </source>
</evidence>
<protein>
    <submittedName>
        <fullName evidence="3">Serine/threonine protein kinase</fullName>
    </submittedName>
</protein>
<dbReference type="GO" id="GO:0005524">
    <property type="term" value="F:ATP binding"/>
    <property type="evidence" value="ECO:0007669"/>
    <property type="project" value="InterPro"/>
</dbReference>
<dbReference type="RefSeq" id="WP_125660629.1">
    <property type="nucleotide sequence ID" value="NZ_AP019308.1"/>
</dbReference>
<dbReference type="EMBL" id="AP019308">
    <property type="protein sequence ID" value="BBH22468.1"/>
    <property type="molecule type" value="Genomic_DNA"/>
</dbReference>
<keyword evidence="4" id="KW-1185">Reference proteome</keyword>
<dbReference type="GO" id="GO:0004674">
    <property type="term" value="F:protein serine/threonine kinase activity"/>
    <property type="evidence" value="ECO:0007669"/>
    <property type="project" value="UniProtKB-KW"/>
</dbReference>
<dbReference type="InterPro" id="IPR029016">
    <property type="entry name" value="GAF-like_dom_sf"/>
</dbReference>
<dbReference type="PANTHER" id="PTHR43642:SF1">
    <property type="entry name" value="HYBRID SIGNAL TRANSDUCTION HISTIDINE KINASE G"/>
    <property type="match status" value="1"/>
</dbReference>
<dbReference type="Pfam" id="PF00196">
    <property type="entry name" value="GerE"/>
    <property type="match status" value="1"/>
</dbReference>
<dbReference type="InterPro" id="IPR036388">
    <property type="entry name" value="WH-like_DNA-bd_sf"/>
</dbReference>
<dbReference type="PRINTS" id="PR00038">
    <property type="entry name" value="HTHLUXR"/>
</dbReference>
<keyword evidence="2" id="KW-0804">Transcription</keyword>
<dbReference type="Gene3D" id="1.10.510.10">
    <property type="entry name" value="Transferase(Phosphotransferase) domain 1"/>
    <property type="match status" value="1"/>
</dbReference>
<gene>
    <name evidence="3" type="ORF">Back11_38130</name>
</gene>
<organism evidence="3 4">
    <name type="scientific">Paenibacillus baekrokdamisoli</name>
    <dbReference type="NCBI Taxonomy" id="1712516"/>
    <lineage>
        <taxon>Bacteria</taxon>
        <taxon>Bacillati</taxon>
        <taxon>Bacillota</taxon>
        <taxon>Bacilli</taxon>
        <taxon>Bacillales</taxon>
        <taxon>Paenibacillaceae</taxon>
        <taxon>Paenibacillus</taxon>
    </lineage>
</organism>
<dbReference type="Gene3D" id="3.30.450.40">
    <property type="match status" value="1"/>
</dbReference>
<keyword evidence="3" id="KW-0723">Serine/threonine-protein kinase</keyword>
<dbReference type="PROSITE" id="PS00622">
    <property type="entry name" value="HTH_LUXR_1"/>
    <property type="match status" value="1"/>
</dbReference>
<dbReference type="KEGG" id="pbk:Back11_38130"/>
<dbReference type="PROSITE" id="PS50043">
    <property type="entry name" value="HTH_LUXR_2"/>
    <property type="match status" value="1"/>
</dbReference>
<evidence type="ECO:0000313" key="4">
    <source>
        <dbReference type="Proteomes" id="UP000275368"/>
    </source>
</evidence>
<dbReference type="Pfam" id="PF13191">
    <property type="entry name" value="AAA_16"/>
    <property type="match status" value="1"/>
</dbReference>
<dbReference type="Proteomes" id="UP000275368">
    <property type="component" value="Chromosome"/>
</dbReference>
<dbReference type="Pfam" id="PF00069">
    <property type="entry name" value="Pkinase"/>
    <property type="match status" value="1"/>
</dbReference>
<dbReference type="InterPro" id="IPR000792">
    <property type="entry name" value="Tscrpt_reg_LuxR_C"/>
</dbReference>
<dbReference type="SUPFAM" id="SSF52540">
    <property type="entry name" value="P-loop containing nucleoside triphosphate hydrolases"/>
    <property type="match status" value="1"/>
</dbReference>
<dbReference type="SMART" id="SM00421">
    <property type="entry name" value="HTH_LUXR"/>
    <property type="match status" value="1"/>
</dbReference>
<keyword evidence="1" id="KW-0805">Transcription regulation</keyword>
<dbReference type="SUPFAM" id="SSF46894">
    <property type="entry name" value="C-terminal effector domain of the bipartite response regulators"/>
    <property type="match status" value="1"/>
</dbReference>
<dbReference type="CDD" id="cd06170">
    <property type="entry name" value="LuxR_C_like"/>
    <property type="match status" value="1"/>
</dbReference>
<dbReference type="GO" id="GO:0045892">
    <property type="term" value="P:negative regulation of DNA-templated transcription"/>
    <property type="evidence" value="ECO:0007669"/>
    <property type="project" value="UniProtKB-ARBA"/>
</dbReference>
<dbReference type="InterPro" id="IPR053159">
    <property type="entry name" value="Hybrid_Histidine_Kinase"/>
</dbReference>
<dbReference type="InterPro" id="IPR016032">
    <property type="entry name" value="Sig_transdc_resp-reg_C-effctor"/>
</dbReference>